<dbReference type="InterPro" id="IPR027992">
    <property type="entry name" value="tRNA_bind_dom"/>
</dbReference>
<comment type="caution">
    <text evidence="2">The sequence shown here is derived from an EMBL/GenBank/DDBJ whole genome shotgun (WGS) entry which is preliminary data.</text>
</comment>
<dbReference type="Pfam" id="PF13725">
    <property type="entry name" value="tRNA_bind_2"/>
    <property type="match status" value="1"/>
</dbReference>
<dbReference type="OrthoDB" id="10067491at2759"/>
<dbReference type="PANTHER" id="PTHR10925:SF5">
    <property type="entry name" value="RNA CYTIDINE ACETYLTRANSFERASE"/>
    <property type="match status" value="1"/>
</dbReference>
<evidence type="ECO:0000313" key="2">
    <source>
        <dbReference type="EMBL" id="MPC68835.1"/>
    </source>
</evidence>
<keyword evidence="2" id="KW-0808">Transferase</keyword>
<dbReference type="GO" id="GO:0030686">
    <property type="term" value="C:90S preribosome"/>
    <property type="evidence" value="ECO:0007669"/>
    <property type="project" value="TreeGrafter"/>
</dbReference>
<dbReference type="Proteomes" id="UP000324222">
    <property type="component" value="Unassembled WGS sequence"/>
</dbReference>
<name>A0A5B7HH24_PORTR</name>
<dbReference type="GO" id="GO:0005730">
    <property type="term" value="C:nucleolus"/>
    <property type="evidence" value="ECO:0007669"/>
    <property type="project" value="TreeGrafter"/>
</dbReference>
<dbReference type="AlphaFoldDB" id="A0A5B7HH24"/>
<keyword evidence="3" id="KW-1185">Reference proteome</keyword>
<evidence type="ECO:0000313" key="3">
    <source>
        <dbReference type="Proteomes" id="UP000324222"/>
    </source>
</evidence>
<accession>A0A5B7HH24</accession>
<reference evidence="2 3" key="1">
    <citation type="submission" date="2019-05" db="EMBL/GenBank/DDBJ databases">
        <title>Another draft genome of Portunus trituberculatus and its Hox gene families provides insights of decapod evolution.</title>
        <authorList>
            <person name="Jeong J.-H."/>
            <person name="Song I."/>
            <person name="Kim S."/>
            <person name="Choi T."/>
            <person name="Kim D."/>
            <person name="Ryu S."/>
            <person name="Kim W."/>
        </authorList>
    </citation>
    <scope>NUCLEOTIDE SEQUENCE [LARGE SCALE GENOMIC DNA]</scope>
    <source>
        <tissue evidence="2">Muscle</tissue>
    </source>
</reference>
<protein>
    <submittedName>
        <fullName evidence="2">RNA cytidine acetyltransferase</fullName>
    </submittedName>
</protein>
<dbReference type="PANTHER" id="PTHR10925">
    <property type="entry name" value="N-ACETYLTRANSFERASE 10"/>
    <property type="match status" value="1"/>
</dbReference>
<dbReference type="GO" id="GO:1990883">
    <property type="term" value="F:18S rRNA cytidine N-acetyltransferase activity"/>
    <property type="evidence" value="ECO:0007669"/>
    <property type="project" value="TreeGrafter"/>
</dbReference>
<sequence length="156" mass="17773">MKLLTHYSQVTNKVTGEHSCVMVHMLSSPEETSDSETAPSWLQYSSIEFLRRFLSLLGGPLSDLHPMLSLAVIQAHAKTVPWKAIEWEELKLLVTGHDLLRLEKYSKNLADRHLITDILPHIASLFFSHRFPALHLSQIQSVSLFHTCFIISGHYL</sequence>
<dbReference type="InterPro" id="IPR032672">
    <property type="entry name" value="TmcA/NAT10/Kre33"/>
</dbReference>
<proteinExistence type="predicted"/>
<dbReference type="GO" id="GO:0000049">
    <property type="term" value="F:tRNA binding"/>
    <property type="evidence" value="ECO:0007669"/>
    <property type="project" value="TreeGrafter"/>
</dbReference>
<feature type="domain" description="Possible tRNA binding" evidence="1">
    <location>
        <begin position="41"/>
        <end position="144"/>
    </location>
</feature>
<evidence type="ECO:0000259" key="1">
    <source>
        <dbReference type="Pfam" id="PF13725"/>
    </source>
</evidence>
<dbReference type="GO" id="GO:1904812">
    <property type="term" value="P:rRNA acetylation involved in maturation of SSU-rRNA"/>
    <property type="evidence" value="ECO:0007669"/>
    <property type="project" value="TreeGrafter"/>
</dbReference>
<organism evidence="2 3">
    <name type="scientific">Portunus trituberculatus</name>
    <name type="common">Swimming crab</name>
    <name type="synonym">Neptunus trituberculatus</name>
    <dbReference type="NCBI Taxonomy" id="210409"/>
    <lineage>
        <taxon>Eukaryota</taxon>
        <taxon>Metazoa</taxon>
        <taxon>Ecdysozoa</taxon>
        <taxon>Arthropoda</taxon>
        <taxon>Crustacea</taxon>
        <taxon>Multicrustacea</taxon>
        <taxon>Malacostraca</taxon>
        <taxon>Eumalacostraca</taxon>
        <taxon>Eucarida</taxon>
        <taxon>Decapoda</taxon>
        <taxon>Pleocyemata</taxon>
        <taxon>Brachyura</taxon>
        <taxon>Eubrachyura</taxon>
        <taxon>Portunoidea</taxon>
        <taxon>Portunidae</taxon>
        <taxon>Portuninae</taxon>
        <taxon>Portunus</taxon>
    </lineage>
</organism>
<dbReference type="EMBL" id="VSRR010028454">
    <property type="protein sequence ID" value="MPC68835.1"/>
    <property type="molecule type" value="Genomic_DNA"/>
</dbReference>
<gene>
    <name evidence="2" type="primary">NAT10_5</name>
    <name evidence="2" type="ORF">E2C01_063045</name>
</gene>